<feature type="domain" description="Metallo-beta-lactamase" evidence="1">
    <location>
        <begin position="33"/>
        <end position="220"/>
    </location>
</feature>
<gene>
    <name evidence="2" type="ORF">TH606_01960</name>
</gene>
<dbReference type="OrthoDB" id="9800940at2"/>
<evidence type="ECO:0000313" key="2">
    <source>
        <dbReference type="EMBL" id="OAG28366.1"/>
    </source>
</evidence>
<dbReference type="Pfam" id="PF12706">
    <property type="entry name" value="Lactamase_B_2"/>
    <property type="match status" value="1"/>
</dbReference>
<dbReference type="RefSeq" id="WP_068541016.1">
    <property type="nucleotide sequence ID" value="NZ_LSFI01000006.1"/>
</dbReference>
<dbReference type="InterPro" id="IPR001279">
    <property type="entry name" value="Metallo-B-lactamas"/>
</dbReference>
<evidence type="ECO:0000313" key="3">
    <source>
        <dbReference type="Proteomes" id="UP000076964"/>
    </source>
</evidence>
<dbReference type="EMBL" id="LSFI01000006">
    <property type="protein sequence ID" value="OAG28366.1"/>
    <property type="molecule type" value="Genomic_DNA"/>
</dbReference>
<dbReference type="Proteomes" id="UP000076964">
    <property type="component" value="Unassembled WGS sequence"/>
</dbReference>
<protein>
    <submittedName>
        <fullName evidence="2">MBL fold metallo-hydrolase</fullName>
    </submittedName>
</protein>
<organism evidence="2 3">
    <name type="scientific">Thermodesulfatator autotrophicus</name>
    <dbReference type="NCBI Taxonomy" id="1795632"/>
    <lineage>
        <taxon>Bacteria</taxon>
        <taxon>Pseudomonadati</taxon>
        <taxon>Thermodesulfobacteriota</taxon>
        <taxon>Thermodesulfobacteria</taxon>
        <taxon>Thermodesulfobacteriales</taxon>
        <taxon>Thermodesulfatatoraceae</taxon>
        <taxon>Thermodesulfatator</taxon>
    </lineage>
</organism>
<comment type="caution">
    <text evidence="2">The sequence shown here is derived from an EMBL/GenBank/DDBJ whole genome shotgun (WGS) entry which is preliminary data.</text>
</comment>
<keyword evidence="3" id="KW-1185">Reference proteome</keyword>
<proteinExistence type="predicted"/>
<dbReference type="PANTHER" id="PTHR42663:SF6">
    <property type="entry name" value="HYDROLASE C777.06C-RELATED"/>
    <property type="match status" value="1"/>
</dbReference>
<dbReference type="AlphaFoldDB" id="A0A177E9H9"/>
<dbReference type="Gene3D" id="3.60.15.10">
    <property type="entry name" value="Ribonuclease Z/Hydroxyacylglutathione hydrolase-like"/>
    <property type="match status" value="1"/>
</dbReference>
<dbReference type="GO" id="GO:0016787">
    <property type="term" value="F:hydrolase activity"/>
    <property type="evidence" value="ECO:0007669"/>
    <property type="project" value="UniProtKB-KW"/>
</dbReference>
<name>A0A177E9H9_9BACT</name>
<dbReference type="STRING" id="1795632.TH606_01960"/>
<dbReference type="CDD" id="cd07741">
    <property type="entry name" value="metallo-hydrolase-like_MBL-fold"/>
    <property type="match status" value="1"/>
</dbReference>
<dbReference type="SUPFAM" id="SSF56281">
    <property type="entry name" value="Metallo-hydrolase/oxidoreductase"/>
    <property type="match status" value="1"/>
</dbReference>
<dbReference type="PANTHER" id="PTHR42663">
    <property type="entry name" value="HYDROLASE C777.06C-RELATED-RELATED"/>
    <property type="match status" value="1"/>
</dbReference>
<reference evidence="2 3" key="1">
    <citation type="submission" date="2016-02" db="EMBL/GenBank/DDBJ databases">
        <title>Draft genome sequence of Thermodesulfatator sp. S606.</title>
        <authorList>
            <person name="Lai Q."/>
            <person name="Cao J."/>
            <person name="Dupont S."/>
            <person name="Shao Z."/>
            <person name="Jebbar M."/>
            <person name="Alain K."/>
        </authorList>
    </citation>
    <scope>NUCLEOTIDE SEQUENCE [LARGE SCALE GENOMIC DNA]</scope>
    <source>
        <strain evidence="2 3">S606</strain>
    </source>
</reference>
<keyword evidence="2" id="KW-0378">Hydrolase</keyword>
<dbReference type="InterPro" id="IPR036866">
    <property type="entry name" value="RibonucZ/Hydroxyglut_hydro"/>
</dbReference>
<sequence>MAIIKILGTAGARYVVARQLRSSAGTYIEHEGTRLVLDPGPGTLVRMASAKPRLDVMKLHGLILTHAHLDHSNDVNILIDGLTEGGLKKRGVLFAPRECLSGDSAVVLKYLRPHLKDIKTLEGEKYYTIGNIKFRTSRRHYHTAETYGVIFDFAGKKVGFIVDTLFFPGLIESYKDCQILIINVVRFKPHTSPNVQHLCVRDVEEILEEIRPEQAILTHFGMTMLKSQPHQVAAKLSRKLGLEVVAAYDGMTLEV</sequence>
<accession>A0A177E9H9</accession>
<evidence type="ECO:0000259" key="1">
    <source>
        <dbReference type="Pfam" id="PF12706"/>
    </source>
</evidence>